<sequence>MSVYTAQHYEDVARKLKAHMGCVMGCARTKDDSWCPPALARDFADLFAADNP</sequence>
<feature type="non-terminal residue" evidence="1">
    <location>
        <position position="52"/>
    </location>
</feature>
<gene>
    <name evidence="1" type="ORF">LCGC14_3082610</name>
</gene>
<protein>
    <submittedName>
        <fullName evidence="1">Uncharacterized protein</fullName>
    </submittedName>
</protein>
<dbReference type="EMBL" id="LAZR01065893">
    <property type="protein sequence ID" value="KKK54642.1"/>
    <property type="molecule type" value="Genomic_DNA"/>
</dbReference>
<organism evidence="1">
    <name type="scientific">marine sediment metagenome</name>
    <dbReference type="NCBI Taxonomy" id="412755"/>
    <lineage>
        <taxon>unclassified sequences</taxon>
        <taxon>metagenomes</taxon>
        <taxon>ecological metagenomes</taxon>
    </lineage>
</organism>
<accession>A0A0F8WCR6</accession>
<dbReference type="AlphaFoldDB" id="A0A0F8WCR6"/>
<reference evidence="1" key="1">
    <citation type="journal article" date="2015" name="Nature">
        <title>Complex archaea that bridge the gap between prokaryotes and eukaryotes.</title>
        <authorList>
            <person name="Spang A."/>
            <person name="Saw J.H."/>
            <person name="Jorgensen S.L."/>
            <person name="Zaremba-Niedzwiedzka K."/>
            <person name="Martijn J."/>
            <person name="Lind A.E."/>
            <person name="van Eijk R."/>
            <person name="Schleper C."/>
            <person name="Guy L."/>
            <person name="Ettema T.J."/>
        </authorList>
    </citation>
    <scope>NUCLEOTIDE SEQUENCE</scope>
</reference>
<comment type="caution">
    <text evidence="1">The sequence shown here is derived from an EMBL/GenBank/DDBJ whole genome shotgun (WGS) entry which is preliminary data.</text>
</comment>
<proteinExistence type="predicted"/>
<evidence type="ECO:0000313" key="1">
    <source>
        <dbReference type="EMBL" id="KKK54642.1"/>
    </source>
</evidence>
<name>A0A0F8WCR6_9ZZZZ</name>